<sequence length="75" mass="8715">MAVSIFSKIVVHCICGNKHYPFMMVVEKISNVLLALKTWSYQTTDTDAIMMNRISKYIFTRVRYAETDSMKIPFS</sequence>
<gene>
    <name evidence="1" type="ORF">CICLE_v10023172mg</name>
</gene>
<dbReference type="Proteomes" id="UP000030687">
    <property type="component" value="Unassembled WGS sequence"/>
</dbReference>
<dbReference type="Gramene" id="ESR57906">
    <property type="protein sequence ID" value="ESR57906"/>
    <property type="gene ID" value="CICLE_v10023172mg"/>
</dbReference>
<reference evidence="1 2" key="1">
    <citation type="submission" date="2013-10" db="EMBL/GenBank/DDBJ databases">
        <authorList>
            <consortium name="International Citrus Genome Consortium"/>
            <person name="Jenkins J."/>
            <person name="Schmutz J."/>
            <person name="Prochnik S."/>
            <person name="Rokhsar D."/>
            <person name="Gmitter F."/>
            <person name="Ollitrault P."/>
            <person name="Machado M."/>
            <person name="Talon M."/>
            <person name="Wincker P."/>
            <person name="Jaillon O."/>
            <person name="Morgante M."/>
        </authorList>
    </citation>
    <scope>NUCLEOTIDE SEQUENCE</scope>
    <source>
        <strain evidence="2">cv. Clemenules</strain>
    </source>
</reference>
<evidence type="ECO:0000313" key="2">
    <source>
        <dbReference type="Proteomes" id="UP000030687"/>
    </source>
</evidence>
<protein>
    <submittedName>
        <fullName evidence="1">Uncharacterized protein</fullName>
    </submittedName>
</protein>
<accession>V4U6U7</accession>
<name>V4U6U7_CITCL</name>
<dbReference type="KEGG" id="cic:CICLE_v10023172mg"/>
<dbReference type="InParanoid" id="V4U6U7"/>
<dbReference type="AlphaFoldDB" id="V4U6U7"/>
<proteinExistence type="predicted"/>
<dbReference type="EMBL" id="KI536661">
    <property type="protein sequence ID" value="ESR57906.1"/>
    <property type="molecule type" value="Genomic_DNA"/>
</dbReference>
<keyword evidence="2" id="KW-1185">Reference proteome</keyword>
<evidence type="ECO:0000313" key="1">
    <source>
        <dbReference type="EMBL" id="ESR57906.1"/>
    </source>
</evidence>
<organism evidence="1 2">
    <name type="scientific">Citrus clementina</name>
    <name type="common">Clementine</name>
    <name type="synonym">Citrus deliciosa x Citrus sinensis</name>
    <dbReference type="NCBI Taxonomy" id="85681"/>
    <lineage>
        <taxon>Eukaryota</taxon>
        <taxon>Viridiplantae</taxon>
        <taxon>Streptophyta</taxon>
        <taxon>Embryophyta</taxon>
        <taxon>Tracheophyta</taxon>
        <taxon>Spermatophyta</taxon>
        <taxon>Magnoliopsida</taxon>
        <taxon>eudicotyledons</taxon>
        <taxon>Gunneridae</taxon>
        <taxon>Pentapetalae</taxon>
        <taxon>rosids</taxon>
        <taxon>malvids</taxon>
        <taxon>Sapindales</taxon>
        <taxon>Rutaceae</taxon>
        <taxon>Aurantioideae</taxon>
        <taxon>Citrus</taxon>
    </lineage>
</organism>